<keyword evidence="1" id="KW-0732">Signal</keyword>
<organism evidence="3 4">
    <name type="scientific">Ricinus communis</name>
    <name type="common">Castor bean</name>
    <dbReference type="NCBI Taxonomy" id="3988"/>
    <lineage>
        <taxon>Eukaryota</taxon>
        <taxon>Viridiplantae</taxon>
        <taxon>Streptophyta</taxon>
        <taxon>Embryophyta</taxon>
        <taxon>Tracheophyta</taxon>
        <taxon>Spermatophyta</taxon>
        <taxon>Magnoliopsida</taxon>
        <taxon>eudicotyledons</taxon>
        <taxon>Gunneridae</taxon>
        <taxon>Pentapetalae</taxon>
        <taxon>rosids</taxon>
        <taxon>fabids</taxon>
        <taxon>Malpighiales</taxon>
        <taxon>Euphorbiaceae</taxon>
        <taxon>Acalyphoideae</taxon>
        <taxon>Acalypheae</taxon>
        <taxon>Ricinus</taxon>
    </lineage>
</organism>
<dbReference type="SUPFAM" id="SSF75304">
    <property type="entry name" value="Amidase signature (AS) enzymes"/>
    <property type="match status" value="1"/>
</dbReference>
<dbReference type="Pfam" id="PF01425">
    <property type="entry name" value="Amidase"/>
    <property type="match status" value="1"/>
</dbReference>
<dbReference type="InterPro" id="IPR036928">
    <property type="entry name" value="AS_sf"/>
</dbReference>
<name>B9SQK6_RICCO</name>
<dbReference type="Proteomes" id="UP000008311">
    <property type="component" value="Unassembled WGS sequence"/>
</dbReference>
<dbReference type="STRING" id="3988.B9SQK6"/>
<dbReference type="EMBL" id="EQ974087">
    <property type="protein sequence ID" value="EEF34113.1"/>
    <property type="molecule type" value="Genomic_DNA"/>
</dbReference>
<accession>B9SQK6</accession>
<reference evidence="4" key="1">
    <citation type="journal article" date="2010" name="Nat. Biotechnol.">
        <title>Draft genome sequence of the oilseed species Ricinus communis.</title>
        <authorList>
            <person name="Chan A.P."/>
            <person name="Crabtree J."/>
            <person name="Zhao Q."/>
            <person name="Lorenzi H."/>
            <person name="Orvis J."/>
            <person name="Puiu D."/>
            <person name="Melake-Berhan A."/>
            <person name="Jones K.M."/>
            <person name="Redman J."/>
            <person name="Chen G."/>
            <person name="Cahoon E.B."/>
            <person name="Gedil M."/>
            <person name="Stanke M."/>
            <person name="Haas B.J."/>
            <person name="Wortman J.R."/>
            <person name="Fraser-Liggett C.M."/>
            <person name="Ravel J."/>
            <person name="Rabinowicz P.D."/>
        </authorList>
    </citation>
    <scope>NUCLEOTIDE SEQUENCE [LARGE SCALE GENOMIC DNA]</scope>
    <source>
        <strain evidence="4">cv. Hale</strain>
    </source>
</reference>
<evidence type="ECO:0000256" key="1">
    <source>
        <dbReference type="SAM" id="SignalP"/>
    </source>
</evidence>
<keyword evidence="3" id="KW-0378">Hydrolase</keyword>
<dbReference type="InterPro" id="IPR023631">
    <property type="entry name" value="Amidase_dom"/>
</dbReference>
<feature type="chain" id="PRO_5002889585" evidence="1">
    <location>
        <begin position="27"/>
        <end position="418"/>
    </location>
</feature>
<dbReference type="InParanoid" id="B9SQK6"/>
<sequence>MSTKLPFLVILLFILKYGIYNSRSNAFTLKETTIDDLELAFKQNELTSRQLVEFYLKQIHRLNPLLRGVIEVNTDALYLADKADQDRKVKEPGLLPSLHGIPVLLKDNIATKDKLNTTAGSYALFGSIVPRHAGKASLSEWAGSRSFKSLAGFCGRSCQGRNPYVLSASPCGSSSGSGISVAANLAAVSLGTETGGSILCQSGGVNSVVGIKPTVGLTSRAGKSKLNKEIQTLLNGAGLSAALKYIRHGGYKQFLKQDRLKGKRLGIVISPFFNFTDDEGSVLARAFENHIQTLRQNGAEEKLKEYGQDFFEKAESLNTTDDEYKGTLSKLHKYSRHRIEKVMRKYKVDALVTPGAGGSPVLAIGGYPGFSVPAGYDSKGLPYGICFGGLKGTEPKLIEIAYGFEQATKIRKPPSFIP</sequence>
<dbReference type="eggNOG" id="KOG1211">
    <property type="taxonomic scope" value="Eukaryota"/>
</dbReference>
<evidence type="ECO:0000313" key="3">
    <source>
        <dbReference type="EMBL" id="EEF34113.1"/>
    </source>
</evidence>
<keyword evidence="4" id="KW-1185">Reference proteome</keyword>
<dbReference type="GO" id="GO:0004040">
    <property type="term" value="F:amidase activity"/>
    <property type="evidence" value="ECO:0007669"/>
    <property type="project" value="UniProtKB-EC"/>
</dbReference>
<dbReference type="PANTHER" id="PTHR42678:SF40">
    <property type="entry name" value="AMIDASE DOMAIN-CONTAINING PROTEIN"/>
    <property type="match status" value="1"/>
</dbReference>
<evidence type="ECO:0000259" key="2">
    <source>
        <dbReference type="Pfam" id="PF01425"/>
    </source>
</evidence>
<evidence type="ECO:0000313" key="4">
    <source>
        <dbReference type="Proteomes" id="UP000008311"/>
    </source>
</evidence>
<feature type="signal peptide" evidence="1">
    <location>
        <begin position="1"/>
        <end position="26"/>
    </location>
</feature>
<gene>
    <name evidence="3" type="ORF">RCOM_0739240</name>
</gene>
<protein>
    <submittedName>
        <fullName evidence="3">Amidase, putative</fullName>
        <ecNumber evidence="3">3.5.1.4</ecNumber>
    </submittedName>
</protein>
<feature type="domain" description="Amidase" evidence="2">
    <location>
        <begin position="51"/>
        <end position="229"/>
    </location>
</feature>
<dbReference type="PANTHER" id="PTHR42678">
    <property type="entry name" value="AMIDASE"/>
    <property type="match status" value="1"/>
</dbReference>
<dbReference type="AlphaFoldDB" id="B9SQK6"/>
<proteinExistence type="predicted"/>
<dbReference type="Gene3D" id="3.90.1300.10">
    <property type="entry name" value="Amidase signature (AS) domain"/>
    <property type="match status" value="2"/>
</dbReference>
<dbReference type="EC" id="3.5.1.4" evidence="3"/>